<dbReference type="SUPFAM" id="SSF51230">
    <property type="entry name" value="Single hybrid motif"/>
    <property type="match status" value="1"/>
</dbReference>
<dbReference type="Gene3D" id="2.40.50.100">
    <property type="match status" value="1"/>
</dbReference>
<dbReference type="AlphaFoldDB" id="A0A2S4KLA5"/>
<evidence type="ECO:0000256" key="8">
    <source>
        <dbReference type="ARBA" id="ARBA00023315"/>
    </source>
</evidence>
<evidence type="ECO:0000256" key="6">
    <source>
        <dbReference type="ARBA" id="ARBA00022823"/>
    </source>
</evidence>
<evidence type="ECO:0000256" key="4">
    <source>
        <dbReference type="ARBA" id="ARBA00022532"/>
    </source>
</evidence>
<dbReference type="EC" id="2.3.1.-" evidence="9"/>
<comment type="cofactor">
    <cofactor evidence="1 9">
        <name>(R)-lipoate</name>
        <dbReference type="ChEBI" id="CHEBI:83088"/>
    </cofactor>
</comment>
<dbReference type="GO" id="GO:0004149">
    <property type="term" value="F:dihydrolipoyllysine-residue succinyltransferase activity"/>
    <property type="evidence" value="ECO:0007669"/>
    <property type="project" value="TreeGrafter"/>
</dbReference>
<dbReference type="GO" id="GO:0005739">
    <property type="term" value="C:mitochondrion"/>
    <property type="evidence" value="ECO:0007669"/>
    <property type="project" value="TreeGrafter"/>
</dbReference>
<keyword evidence="8 9" id="KW-0012">Acyltransferase</keyword>
<evidence type="ECO:0000313" key="12">
    <source>
        <dbReference type="EMBL" id="POR30981.1"/>
    </source>
</evidence>
<gene>
    <name evidence="12" type="ORF">TPAR_08799</name>
</gene>
<dbReference type="SUPFAM" id="SSF52777">
    <property type="entry name" value="CoA-dependent acyltransferases"/>
    <property type="match status" value="1"/>
</dbReference>
<feature type="domain" description="Lipoyl-binding" evidence="11">
    <location>
        <begin position="57"/>
        <end position="132"/>
    </location>
</feature>
<dbReference type="PROSITE" id="PS50968">
    <property type="entry name" value="BIOTINYL_LIPOYL"/>
    <property type="match status" value="1"/>
</dbReference>
<organism evidence="12 13">
    <name type="scientific">Tolypocladium paradoxum</name>
    <dbReference type="NCBI Taxonomy" id="94208"/>
    <lineage>
        <taxon>Eukaryota</taxon>
        <taxon>Fungi</taxon>
        <taxon>Dikarya</taxon>
        <taxon>Ascomycota</taxon>
        <taxon>Pezizomycotina</taxon>
        <taxon>Sordariomycetes</taxon>
        <taxon>Hypocreomycetidae</taxon>
        <taxon>Hypocreales</taxon>
        <taxon>Ophiocordycipitaceae</taxon>
        <taxon>Tolypocladium</taxon>
    </lineage>
</organism>
<dbReference type="Pfam" id="PF00198">
    <property type="entry name" value="2-oxoacid_dh"/>
    <property type="match status" value="1"/>
</dbReference>
<feature type="compositionally biased region" description="Polar residues" evidence="10">
    <location>
        <begin position="139"/>
        <end position="164"/>
    </location>
</feature>
<keyword evidence="13" id="KW-1185">Reference proteome</keyword>
<name>A0A2S4KLA5_9HYPO</name>
<dbReference type="PROSITE" id="PS00189">
    <property type="entry name" value="LIPOYL"/>
    <property type="match status" value="1"/>
</dbReference>
<sequence length="357" mass="38859">MLRHPLQRARPPLLRALAPDALYAAAVASRRPPLLPRLSQLAPLPRAFTTSRVRDAQLTVQVPQMAESISEGTLSQLFKKIGDRVDADEELATIETDKIDVSVNAPEAGVVAELLVQEGDVVTVGQDIVRIETGAARQDAQNSVGQETASTQPQPAEASKQSPQSRPPEPLTHSPAANSAEQPNNSSQPEQRHTQVSTPLAASLGRPLRNERVQKLSRMRKTIATRLKQSQNTCASLTTVQRVDMSALMAWRAKYKEEVAETQGVRLGYMGAFAKATSLAAQQVPQVNASIDTEREVITYRDYVDISIAVSTPKGLVTPVIRNCEEMDLIEIEREIAAMAKKAGQLRLPPASFSLLI</sequence>
<keyword evidence="6 9" id="KW-0450">Lipoyl</keyword>
<dbReference type="Pfam" id="PF00364">
    <property type="entry name" value="Biotin_lipoyl"/>
    <property type="match status" value="1"/>
</dbReference>
<dbReference type="EMBL" id="PKSG01001110">
    <property type="protein sequence ID" value="POR30981.1"/>
    <property type="molecule type" value="Genomic_DNA"/>
</dbReference>
<feature type="compositionally biased region" description="Polar residues" evidence="10">
    <location>
        <begin position="175"/>
        <end position="200"/>
    </location>
</feature>
<dbReference type="InterPro" id="IPR003016">
    <property type="entry name" value="2-oxoA_DH_lipoyl-BS"/>
</dbReference>
<dbReference type="PANTHER" id="PTHR43416">
    <property type="entry name" value="DIHYDROLIPOYLLYSINE-RESIDUE SUCCINYLTRANSFERASE COMPONENT OF 2-OXOGLUTARATE DEHYDROGENASE COMPLEX, MITOCHONDRIAL-RELATED"/>
    <property type="match status" value="1"/>
</dbReference>
<evidence type="ECO:0000259" key="11">
    <source>
        <dbReference type="PROSITE" id="PS50968"/>
    </source>
</evidence>
<dbReference type="Proteomes" id="UP000237481">
    <property type="component" value="Unassembled WGS sequence"/>
</dbReference>
<dbReference type="Gene3D" id="3.30.559.10">
    <property type="entry name" value="Chloramphenicol acetyltransferase-like domain"/>
    <property type="match status" value="1"/>
</dbReference>
<dbReference type="CDD" id="cd06849">
    <property type="entry name" value="lipoyl_domain"/>
    <property type="match status" value="1"/>
</dbReference>
<evidence type="ECO:0000256" key="9">
    <source>
        <dbReference type="RuleBase" id="RU003423"/>
    </source>
</evidence>
<evidence type="ECO:0000256" key="1">
    <source>
        <dbReference type="ARBA" id="ARBA00001938"/>
    </source>
</evidence>
<reference evidence="12 13" key="1">
    <citation type="submission" date="2018-01" db="EMBL/GenBank/DDBJ databases">
        <title>Harnessing the power of phylogenomics to disentangle the directionality and signatures of interkingdom host jumping in the parasitic fungal genus Tolypocladium.</title>
        <authorList>
            <person name="Quandt C.A."/>
            <person name="Patterson W."/>
            <person name="Spatafora J.W."/>
        </authorList>
    </citation>
    <scope>NUCLEOTIDE SEQUENCE [LARGE SCALE GENOMIC DNA]</scope>
    <source>
        <strain evidence="12 13">NRBC 100945</strain>
    </source>
</reference>
<evidence type="ECO:0000256" key="10">
    <source>
        <dbReference type="SAM" id="MobiDB-lite"/>
    </source>
</evidence>
<dbReference type="InterPro" id="IPR050537">
    <property type="entry name" value="2-oxoacid_dehydrogenase"/>
</dbReference>
<accession>A0A2S4KLA5</accession>
<evidence type="ECO:0000313" key="13">
    <source>
        <dbReference type="Proteomes" id="UP000237481"/>
    </source>
</evidence>
<comment type="caution">
    <text evidence="12">The sequence shown here is derived from an EMBL/GenBank/DDBJ whole genome shotgun (WGS) entry which is preliminary data.</text>
</comment>
<protein>
    <recommendedName>
        <fullName evidence="9">Dihydrolipoamide acetyltransferase component of pyruvate dehydrogenase complex</fullName>
        <ecNumber evidence="9">2.3.1.-</ecNumber>
    </recommendedName>
</protein>
<evidence type="ECO:0000256" key="3">
    <source>
        <dbReference type="ARBA" id="ARBA00007317"/>
    </source>
</evidence>
<dbReference type="PANTHER" id="PTHR43416:SF5">
    <property type="entry name" value="DIHYDROLIPOYLLYSINE-RESIDUE SUCCINYLTRANSFERASE COMPONENT OF 2-OXOGLUTARATE DEHYDROGENASE COMPLEX, MITOCHONDRIAL"/>
    <property type="match status" value="1"/>
</dbReference>
<evidence type="ECO:0000256" key="7">
    <source>
        <dbReference type="ARBA" id="ARBA00022946"/>
    </source>
</evidence>
<keyword evidence="5 9" id="KW-0808">Transferase</keyword>
<keyword evidence="4" id="KW-0816">Tricarboxylic acid cycle</keyword>
<evidence type="ECO:0000256" key="5">
    <source>
        <dbReference type="ARBA" id="ARBA00022679"/>
    </source>
</evidence>
<dbReference type="InterPro" id="IPR000089">
    <property type="entry name" value="Biotin_lipoyl"/>
</dbReference>
<dbReference type="GO" id="GO:0006099">
    <property type="term" value="P:tricarboxylic acid cycle"/>
    <property type="evidence" value="ECO:0007669"/>
    <property type="project" value="UniProtKB-KW"/>
</dbReference>
<dbReference type="STRING" id="94208.A0A2S4KLA5"/>
<comment type="similarity">
    <text evidence="3 9">Belongs to the 2-oxoacid dehydrogenase family.</text>
</comment>
<dbReference type="InterPro" id="IPR023213">
    <property type="entry name" value="CAT-like_dom_sf"/>
</dbReference>
<keyword evidence="7" id="KW-0809">Transit peptide</keyword>
<feature type="region of interest" description="Disordered" evidence="10">
    <location>
        <begin position="137"/>
        <end position="211"/>
    </location>
</feature>
<dbReference type="InterPro" id="IPR011053">
    <property type="entry name" value="Single_hybrid_motif"/>
</dbReference>
<evidence type="ECO:0000256" key="2">
    <source>
        <dbReference type="ARBA" id="ARBA00005145"/>
    </source>
</evidence>
<comment type="pathway">
    <text evidence="2">Amino-acid degradation; L-lysine degradation via saccharopine pathway; glutaryl-CoA from L-lysine: step 6/6.</text>
</comment>
<proteinExistence type="inferred from homology"/>
<dbReference type="InterPro" id="IPR001078">
    <property type="entry name" value="2-oxoacid_DH_actylTfrase"/>
</dbReference>
<dbReference type="OrthoDB" id="5391403at2759"/>